<name>A0ACC0VI67_9STRA</name>
<comment type="caution">
    <text evidence="1">The sequence shown here is derived from an EMBL/GenBank/DDBJ whole genome shotgun (WGS) entry which is preliminary data.</text>
</comment>
<accession>A0ACC0VI67</accession>
<gene>
    <name evidence="1" type="ORF">PsorP6_013690</name>
</gene>
<dbReference type="EMBL" id="CM047588">
    <property type="protein sequence ID" value="KAI9906075.1"/>
    <property type="molecule type" value="Genomic_DNA"/>
</dbReference>
<proteinExistence type="predicted"/>
<reference evidence="1 2" key="1">
    <citation type="journal article" date="2022" name="bioRxiv">
        <title>The genome of the oomycete Peronosclerospora sorghi, a cosmopolitan pathogen of maize and sorghum, is inflated with dispersed pseudogenes.</title>
        <authorList>
            <person name="Fletcher K."/>
            <person name="Martin F."/>
            <person name="Isakeit T."/>
            <person name="Cavanaugh K."/>
            <person name="Magill C."/>
            <person name="Michelmore R."/>
        </authorList>
    </citation>
    <scope>NUCLEOTIDE SEQUENCE [LARGE SCALE GENOMIC DNA]</scope>
    <source>
        <strain evidence="1">P6</strain>
    </source>
</reference>
<keyword evidence="2" id="KW-1185">Reference proteome</keyword>
<organism evidence="1 2">
    <name type="scientific">Peronosclerospora sorghi</name>
    <dbReference type="NCBI Taxonomy" id="230839"/>
    <lineage>
        <taxon>Eukaryota</taxon>
        <taxon>Sar</taxon>
        <taxon>Stramenopiles</taxon>
        <taxon>Oomycota</taxon>
        <taxon>Peronosporomycetes</taxon>
        <taxon>Peronosporales</taxon>
        <taxon>Peronosporaceae</taxon>
        <taxon>Peronosclerospora</taxon>
    </lineage>
</organism>
<dbReference type="Proteomes" id="UP001163321">
    <property type="component" value="Chromosome 9"/>
</dbReference>
<sequence>MYRIKGKRSVRVEQVPLQSSPLSVDDAYVLDSGLKLYVFAGKEAYRVEKAKALNFVRKTRESRRGRCSVTFMDENPGNATFWKALGGFATVTRSVESDEQHETAVEKSTRVLRVNGSTDDNLQITDVTPSLGVLTTDILKSCDVFIFDVGNEIFVWVAKVASKSERKNALTIAVDYFKKENYPLHTPITRVVEGEMPVFTAFFKAWS</sequence>
<protein>
    <submittedName>
        <fullName evidence="1">Uncharacterized protein</fullName>
    </submittedName>
</protein>
<evidence type="ECO:0000313" key="1">
    <source>
        <dbReference type="EMBL" id="KAI9906075.1"/>
    </source>
</evidence>
<evidence type="ECO:0000313" key="2">
    <source>
        <dbReference type="Proteomes" id="UP001163321"/>
    </source>
</evidence>